<dbReference type="InterPro" id="IPR000669">
    <property type="entry name" value="Mannitol_DH"/>
</dbReference>
<dbReference type="SUPFAM" id="SSF48179">
    <property type="entry name" value="6-phosphogluconate dehydrogenase C-terminal domain-like"/>
    <property type="match status" value="1"/>
</dbReference>
<dbReference type="Gene3D" id="1.10.1040.10">
    <property type="entry name" value="N-(1-d-carboxylethyl)-l-norvaline Dehydrogenase, domain 2"/>
    <property type="match status" value="1"/>
</dbReference>
<dbReference type="SUPFAM" id="SSF51735">
    <property type="entry name" value="NAD(P)-binding Rossmann-fold domains"/>
    <property type="match status" value="1"/>
</dbReference>
<evidence type="ECO:0000256" key="3">
    <source>
        <dbReference type="ARBA" id="ARBA00048615"/>
    </source>
</evidence>
<dbReference type="PANTHER" id="PTHR30524">
    <property type="entry name" value="MANNITOL-1-PHOSPHATE 5-DEHYDROGENASE"/>
    <property type="match status" value="1"/>
</dbReference>
<name>A0ABV9MWD3_9ENTE</name>
<sequence>MTKKLSLQHFPETKNDLPVKVLQFGEGNFMRAFVDWQIQQMNTQGLFNGKVAVVQPINQGLGDMLQAQDNLYTVILEGLLDGQLVETSEIIHVLDSVTNPYQSHEAYLALAENKDLEFVVSNTTEAGIQFNPNDCLEDTPQQSFPGKLTAFLYKRYQAKLAGLTIIPCELIDRNGDKLKEIVLQYADLWALPSEFKAWLENENTFCCSLVDRIVPGYPRDTAKEWAEKLGYEDQLMVKAEPFMLWVIEGPQSLTQTLPLAEAGLNVIVTSDMTPYRERKVHLLNGPHTAMVPLALLAGLNTVDEVMNDVDFRPFVDDLFAKELIPMLNLPKAELDEYAEQIKERFLNPFAHHQLSAISLNSVSKFTARLLPILTRYIETENDVPVHLAASLAALILSYRGDQVTPADDEAIVTFFQKAWQTPASVVATALANTDLWGQDLTTLPDLQAVVQTQLEAIENRGARAVVQSLKGEK</sequence>
<dbReference type="InterPro" id="IPR013131">
    <property type="entry name" value="Mannitol_DH_N"/>
</dbReference>
<gene>
    <name evidence="6" type="ORF">ACFO5I_06430</name>
</gene>
<evidence type="ECO:0000256" key="1">
    <source>
        <dbReference type="ARBA" id="ARBA00023002"/>
    </source>
</evidence>
<dbReference type="PRINTS" id="PR00084">
    <property type="entry name" value="MTLDHDRGNASE"/>
</dbReference>
<evidence type="ECO:0000256" key="2">
    <source>
        <dbReference type="ARBA" id="ARBA00023027"/>
    </source>
</evidence>
<protein>
    <submittedName>
        <fullName evidence="6">Tagaturonate reductase</fullName>
    </submittedName>
</protein>
<dbReference type="NCBIfam" id="NF002969">
    <property type="entry name" value="PRK03643.1"/>
    <property type="match status" value="1"/>
</dbReference>
<comment type="catalytic activity">
    <reaction evidence="3">
        <text>D-mannitol 1-phosphate + NAD(+) = beta-D-fructose 6-phosphate + NADH + H(+)</text>
        <dbReference type="Rhea" id="RHEA:19661"/>
        <dbReference type="ChEBI" id="CHEBI:15378"/>
        <dbReference type="ChEBI" id="CHEBI:57540"/>
        <dbReference type="ChEBI" id="CHEBI:57634"/>
        <dbReference type="ChEBI" id="CHEBI:57945"/>
        <dbReference type="ChEBI" id="CHEBI:61381"/>
        <dbReference type="EC" id="1.1.1.17"/>
    </reaction>
</comment>
<dbReference type="Gene3D" id="3.40.50.720">
    <property type="entry name" value="NAD(P)-binding Rossmann-like Domain"/>
    <property type="match status" value="1"/>
</dbReference>
<dbReference type="RefSeq" id="WP_204654434.1">
    <property type="nucleotide sequence ID" value="NZ_JAFBFD010000027.1"/>
</dbReference>
<dbReference type="Pfam" id="PF08125">
    <property type="entry name" value="Mannitol_dh_C"/>
    <property type="match status" value="1"/>
</dbReference>
<keyword evidence="7" id="KW-1185">Reference proteome</keyword>
<dbReference type="InterPro" id="IPR013118">
    <property type="entry name" value="Mannitol_DH_C"/>
</dbReference>
<comment type="caution">
    <text evidence="6">The sequence shown here is derived from an EMBL/GenBank/DDBJ whole genome shotgun (WGS) entry which is preliminary data.</text>
</comment>
<accession>A0ABV9MWD3</accession>
<reference evidence="7" key="1">
    <citation type="journal article" date="2019" name="Int. J. Syst. Evol. Microbiol.">
        <title>The Global Catalogue of Microorganisms (GCM) 10K type strain sequencing project: providing services to taxonomists for standard genome sequencing and annotation.</title>
        <authorList>
            <consortium name="The Broad Institute Genomics Platform"/>
            <consortium name="The Broad Institute Genome Sequencing Center for Infectious Disease"/>
            <person name="Wu L."/>
            <person name="Ma J."/>
        </authorList>
    </citation>
    <scope>NUCLEOTIDE SEQUENCE [LARGE SCALE GENOMIC DNA]</scope>
    <source>
        <strain evidence="7">CGMCC 1.19032</strain>
    </source>
</reference>
<keyword evidence="2" id="KW-0520">NAD</keyword>
<evidence type="ECO:0000259" key="5">
    <source>
        <dbReference type="Pfam" id="PF08125"/>
    </source>
</evidence>
<dbReference type="InterPro" id="IPR008927">
    <property type="entry name" value="6-PGluconate_DH-like_C_sf"/>
</dbReference>
<feature type="domain" description="Mannitol dehydrogenase N-terminal" evidence="4">
    <location>
        <begin position="20"/>
        <end position="259"/>
    </location>
</feature>
<keyword evidence="1" id="KW-0560">Oxidoreductase</keyword>
<dbReference type="InterPro" id="IPR013328">
    <property type="entry name" value="6PGD_dom2"/>
</dbReference>
<dbReference type="Proteomes" id="UP001595969">
    <property type="component" value="Unassembled WGS sequence"/>
</dbReference>
<proteinExistence type="predicted"/>
<evidence type="ECO:0000259" key="4">
    <source>
        <dbReference type="Pfam" id="PF01232"/>
    </source>
</evidence>
<dbReference type="Pfam" id="PF01232">
    <property type="entry name" value="Mannitol_dh"/>
    <property type="match status" value="1"/>
</dbReference>
<evidence type="ECO:0000313" key="6">
    <source>
        <dbReference type="EMBL" id="MFC4719364.1"/>
    </source>
</evidence>
<dbReference type="InterPro" id="IPR036291">
    <property type="entry name" value="NAD(P)-bd_dom_sf"/>
</dbReference>
<evidence type="ECO:0000313" key="7">
    <source>
        <dbReference type="Proteomes" id="UP001595969"/>
    </source>
</evidence>
<organism evidence="6 7">
    <name type="scientific">Enterococcus lemanii</name>
    <dbReference type="NCBI Taxonomy" id="1159752"/>
    <lineage>
        <taxon>Bacteria</taxon>
        <taxon>Bacillati</taxon>
        <taxon>Bacillota</taxon>
        <taxon>Bacilli</taxon>
        <taxon>Lactobacillales</taxon>
        <taxon>Enterococcaceae</taxon>
        <taxon>Enterococcus</taxon>
    </lineage>
</organism>
<dbReference type="EMBL" id="JBHSGS010000036">
    <property type="protein sequence ID" value="MFC4719364.1"/>
    <property type="molecule type" value="Genomic_DNA"/>
</dbReference>
<dbReference type="PANTHER" id="PTHR30524:SF0">
    <property type="entry name" value="ALTRONATE OXIDOREDUCTASE-RELATED"/>
    <property type="match status" value="1"/>
</dbReference>
<feature type="domain" description="Mannitol dehydrogenase C-terminal" evidence="5">
    <location>
        <begin position="271"/>
        <end position="457"/>
    </location>
</feature>